<dbReference type="STRING" id="1382522.W6MS15"/>
<dbReference type="AlphaFoldDB" id="W6MS15"/>
<dbReference type="PANTHER" id="PTHR45237">
    <property type="entry name" value="POSSIBLE PARA-NITROBENZYL ESTERASE"/>
    <property type="match status" value="1"/>
</dbReference>
<dbReference type="PANTHER" id="PTHR45237:SF2">
    <property type="entry name" value="POSSIBLE PARA-NITROBENZYL ESTERASE"/>
    <property type="match status" value="1"/>
</dbReference>
<evidence type="ECO:0000313" key="2">
    <source>
        <dbReference type="EMBL" id="CDK27997.1"/>
    </source>
</evidence>
<dbReference type="Pfam" id="PF00135">
    <property type="entry name" value="COesterase"/>
    <property type="match status" value="1"/>
</dbReference>
<reference evidence="2" key="2">
    <citation type="submission" date="2014-02" db="EMBL/GenBank/DDBJ databases">
        <title>Complete DNA sequence of /Kuraishia capsulata/ illustrates novel genomic features among budding yeasts (/Saccharomycotina/).</title>
        <authorList>
            <person name="Morales L."/>
            <person name="Noel B."/>
            <person name="Porcel B."/>
            <person name="Marcet-Houben M."/>
            <person name="Hullo M-F."/>
            <person name="Sacerdot C."/>
            <person name="Tekaia F."/>
            <person name="Leh-Louis V."/>
            <person name="Despons L."/>
            <person name="Khanna V."/>
            <person name="Aury J-M."/>
            <person name="Barbe V."/>
            <person name="Couloux A."/>
            <person name="Labadie K."/>
            <person name="Pelletier E."/>
            <person name="Souciet J-L."/>
            <person name="Boekhout T."/>
            <person name="Gabaldon T."/>
            <person name="Wincker P."/>
            <person name="Dujon B."/>
        </authorList>
    </citation>
    <scope>NUCLEOTIDE SEQUENCE</scope>
    <source>
        <strain evidence="2">CBS 1993</strain>
    </source>
</reference>
<dbReference type="Proteomes" id="UP000019384">
    <property type="component" value="Unassembled WGS sequence"/>
</dbReference>
<protein>
    <recommendedName>
        <fullName evidence="1">Carboxylesterase type B domain-containing protein</fullName>
    </recommendedName>
</protein>
<dbReference type="RefSeq" id="XP_022459989.1">
    <property type="nucleotide sequence ID" value="XM_022602446.1"/>
</dbReference>
<evidence type="ECO:0000259" key="1">
    <source>
        <dbReference type="Pfam" id="PF00135"/>
    </source>
</evidence>
<dbReference type="OrthoDB" id="6846267at2759"/>
<dbReference type="InterPro" id="IPR029058">
    <property type="entry name" value="AB_hydrolase_fold"/>
</dbReference>
<feature type="domain" description="Carboxylesterase type B" evidence="1">
    <location>
        <begin position="12"/>
        <end position="123"/>
    </location>
</feature>
<reference evidence="2" key="1">
    <citation type="submission" date="2013-12" db="EMBL/GenBank/DDBJ databases">
        <authorList>
            <person name="Genoscope - CEA"/>
        </authorList>
    </citation>
    <scope>NUCLEOTIDE SEQUENCE</scope>
    <source>
        <strain evidence="2">CBS 1993</strain>
    </source>
</reference>
<sequence length="131" mass="14383">MVSRWDLFSQGGVLDCTRCGPLPHQGPRYFYSVPAYPRSWFVAPEQSEADCLNLTISLPPNTTAKENLPVMVFVHGGANAYSGNAAQMYDGLIMATNSLLKWKEPTIIVVLNYSLTCFGSLASSNLKSYRG</sequence>
<proteinExistence type="predicted"/>
<name>W6MS15_9ASCO</name>
<dbReference type="HOGENOM" id="CLU_1927937_0_0_1"/>
<organism evidence="2 3">
    <name type="scientific">Kuraishia capsulata CBS 1993</name>
    <dbReference type="NCBI Taxonomy" id="1382522"/>
    <lineage>
        <taxon>Eukaryota</taxon>
        <taxon>Fungi</taxon>
        <taxon>Dikarya</taxon>
        <taxon>Ascomycota</taxon>
        <taxon>Saccharomycotina</taxon>
        <taxon>Pichiomycetes</taxon>
        <taxon>Pichiales</taxon>
        <taxon>Pichiaceae</taxon>
        <taxon>Kuraishia</taxon>
    </lineage>
</organism>
<keyword evidence="3" id="KW-1185">Reference proteome</keyword>
<dbReference type="InterPro" id="IPR002018">
    <property type="entry name" value="CarbesteraseB"/>
</dbReference>
<evidence type="ECO:0000313" key="3">
    <source>
        <dbReference type="Proteomes" id="UP000019384"/>
    </source>
</evidence>
<accession>W6MS15</accession>
<dbReference type="Gene3D" id="3.40.50.1820">
    <property type="entry name" value="alpha/beta hydrolase"/>
    <property type="match status" value="1"/>
</dbReference>
<dbReference type="GeneID" id="34521377"/>
<dbReference type="SUPFAM" id="SSF53474">
    <property type="entry name" value="alpha/beta-Hydrolases"/>
    <property type="match status" value="1"/>
</dbReference>
<dbReference type="EMBL" id="HG793128">
    <property type="protein sequence ID" value="CDK27997.1"/>
    <property type="molecule type" value="Genomic_DNA"/>
</dbReference>
<gene>
    <name evidence="2" type="ORF">KUCA_T00003977001</name>
</gene>